<gene>
    <name evidence="1" type="ORF">GS660_01300</name>
</gene>
<dbReference type="AlphaFoldDB" id="A0A6L8VEI1"/>
<name>A0A6L8VEI1_9RHOB</name>
<comment type="caution">
    <text evidence="1">The sequence shown here is derived from an EMBL/GenBank/DDBJ whole genome shotgun (WGS) entry which is preliminary data.</text>
</comment>
<proteinExistence type="predicted"/>
<dbReference type="EMBL" id="WWNR01000001">
    <property type="protein sequence ID" value="MZQ87729.1"/>
    <property type="molecule type" value="Genomic_DNA"/>
</dbReference>
<sequence length="1266" mass="136373">MAVIDPKVMDAVLSKSNWSMAAELTQKAFGAFEVFTPHFALPDPALVVPVDVQALYVPVSHSERYVKLPLELGGPAGEDKPVDPFSAPVVRPAGIHLHWALPDGLLRGELRDDPGAPMPMRALPNRWLVVRMTGPQKARRLDLAAWVIESERGKVWRLDEYPDGPAEGDGDELEPTELDGIIGGSPNWTAVYDATRNRFAFHDPLAGVDAGRVTTKLASYVVIGWWSLRTNDPLASSYWPFAVSRRLSEFGWTASTAPMGPKPAFQPQAVKLAATREAAGFSRQVDVRSALKLSASQAPLARAFNEVRFDMVGMPGFLTRYDTLMHGCVYGVPLTGGIGKDLAPKAAAIDLSMAPTLERLIAAQAAKGLGITARSKREYFESLLTSVANSSILTLGDRDGVVKLDEAEHADGFEAFRGPETYEDVIVERSQSALKAGRPLRTKRAAKESGAPIKAEVIWKGTRTGRSTASEYEMRQTASDLSRKMFGGPISNDAPVTRRVARPGPRYHRAVAPVVGLRNFGRTNRFSDGRFDDGALVCRWTMELVTGFGERYKAADYLPLLQASALPALTNTLLQHSYLYDPYMMTWAFAAIQQVVPAKYAAPMQSRLRGEMALRYSADGVYDGVAPVARGSGTTSAMTKMGISEELRRFSLFEGRDPSPVGITSWAQPWCPVWLEWEAVLEPGLALQGWLLDRVEFTGASETDGKTLTLRGRAAITSGLAKSYQAVIESYLIAENQRDAAGAGEIAESHEAALSDLAAFLREADLGSVTLDAVSDAWLAVQNGPDGRDMPVAPEVADALKALGLPRLVASGKLQLARARIIDSFGRFRDLAAGGITLPVALETTTRTGARAMSLPPRLSLPARIMWRFVDPADAGPAPAEGRLDQAEPANTVNPIAGFILPDFMDESIEVFDQTGTPLGEVLHDPVTGGLIWEGGVGREGPAVTLPEQGLPPSARLCGRIAQGMIDADIAQRANAETADKESPLSAFLRAVDTTMWSVDASLAFAGATIAGLVGRPVAVVSTLLWLDIPQELSLTGAFGANANAIRDMLIREAVFEAVKTQAFEVRLGELAKGYDGLYGYFIGEDFQHFHLVEKEVGRAARLNGSGQGFRALLGTIAAQIGTDLLPALSPIDCPYIIASEALPLHSGQRVRLTLLMHPSARVHATTGILPRKSLELVRDWVAPGLGRIAPSARIGPVIIDPDKVRLPKIAAFGANQTWTRRDGPLTWRDDPILSATQAALLPDGRVTLQEGYIRIAPADTEEGGG</sequence>
<protein>
    <submittedName>
        <fullName evidence="1">Uncharacterized protein</fullName>
    </submittedName>
</protein>
<evidence type="ECO:0000313" key="2">
    <source>
        <dbReference type="Proteomes" id="UP000477083"/>
    </source>
</evidence>
<dbReference type="Proteomes" id="UP000477083">
    <property type="component" value="Unassembled WGS sequence"/>
</dbReference>
<dbReference type="OrthoDB" id="6091628at2"/>
<reference evidence="1 2" key="1">
    <citation type="submission" date="2020-01" db="EMBL/GenBank/DDBJ databases">
        <title>Frigidibacter albus SP32T (=CGMCC 1.13995T).</title>
        <authorList>
            <person name="Liao X."/>
        </authorList>
    </citation>
    <scope>NUCLEOTIDE SEQUENCE [LARGE SCALE GENOMIC DNA]</scope>
    <source>
        <strain evidence="1 2">SP32</strain>
    </source>
</reference>
<accession>A0A6L8VEI1</accession>
<organism evidence="1 2">
    <name type="scientific">Frigidibacter albus</name>
    <dbReference type="NCBI Taxonomy" id="1465486"/>
    <lineage>
        <taxon>Bacteria</taxon>
        <taxon>Pseudomonadati</taxon>
        <taxon>Pseudomonadota</taxon>
        <taxon>Alphaproteobacteria</taxon>
        <taxon>Rhodobacterales</taxon>
        <taxon>Paracoccaceae</taxon>
        <taxon>Frigidibacter</taxon>
    </lineage>
</organism>
<evidence type="ECO:0000313" key="1">
    <source>
        <dbReference type="EMBL" id="MZQ87729.1"/>
    </source>
</evidence>
<keyword evidence="2" id="KW-1185">Reference proteome</keyword>
<dbReference type="RefSeq" id="WP_161342603.1">
    <property type="nucleotide sequence ID" value="NZ_BMGW01000001.1"/>
</dbReference>